<gene>
    <name evidence="2" type="ORF">EZS27_006986</name>
</gene>
<name>A0A5J4SJG8_9ZZZZ</name>
<dbReference type="Pfam" id="PF04383">
    <property type="entry name" value="KilA-N"/>
    <property type="match status" value="1"/>
</dbReference>
<feature type="domain" description="KilA-N" evidence="1">
    <location>
        <begin position="3"/>
        <end position="137"/>
    </location>
</feature>
<dbReference type="AlphaFoldDB" id="A0A5J4SJG8"/>
<evidence type="ECO:0000313" key="2">
    <source>
        <dbReference type="EMBL" id="KAA6345443.1"/>
    </source>
</evidence>
<dbReference type="EMBL" id="SNRY01000170">
    <property type="protein sequence ID" value="KAA6345443.1"/>
    <property type="molecule type" value="Genomic_DNA"/>
</dbReference>
<organism evidence="2">
    <name type="scientific">termite gut metagenome</name>
    <dbReference type="NCBI Taxonomy" id="433724"/>
    <lineage>
        <taxon>unclassified sequences</taxon>
        <taxon>metagenomes</taxon>
        <taxon>organismal metagenomes</taxon>
    </lineage>
</organism>
<dbReference type="SMART" id="SM01252">
    <property type="entry name" value="KilA-N"/>
    <property type="match status" value="1"/>
</dbReference>
<proteinExistence type="predicted"/>
<reference evidence="2" key="1">
    <citation type="submission" date="2019-03" db="EMBL/GenBank/DDBJ databases">
        <title>Single cell metagenomics reveals metabolic interactions within the superorganism composed of flagellate Streblomastix strix and complex community of Bacteroidetes bacteria on its surface.</title>
        <authorList>
            <person name="Treitli S.C."/>
            <person name="Kolisko M."/>
            <person name="Husnik F."/>
            <person name="Keeling P."/>
            <person name="Hampl V."/>
        </authorList>
    </citation>
    <scope>NUCLEOTIDE SEQUENCE</scope>
    <source>
        <strain evidence="2">STM</strain>
    </source>
</reference>
<sequence>MVKNNIIQVDGVDITIASKGDMDYLCLTDMTTNFEGGSKLIEKWLNNKSTIEFLGVWENLYNSRFNSPEFGGIKNETGSNKFYISIKKFIEKTNAIGIIAKAGKYGGTYAHKDIAYHFGMWLSPEFNLLVVKEFQRLKEEEEKYLKSPEWIHRRFLTKVNYTIQTDAIKEYILPNLNLPKDKENIIYAQEAELLNKAVFGYTSKEWVNDNQEKALKGENIRDNADISQLIALSNAQVLNKELIKQGLSQSQRLQILQTATEETIKSLNRSPTLKAITPKRLSLNKNSKQTLKDDEED</sequence>
<comment type="caution">
    <text evidence="2">The sequence shown here is derived from an EMBL/GenBank/DDBJ whole genome shotgun (WGS) entry which is preliminary data.</text>
</comment>
<dbReference type="PROSITE" id="PS51301">
    <property type="entry name" value="KILA_N"/>
    <property type="match status" value="1"/>
</dbReference>
<accession>A0A5J4SJG8</accession>
<evidence type="ECO:0000259" key="1">
    <source>
        <dbReference type="PROSITE" id="PS51301"/>
    </source>
</evidence>
<protein>
    <recommendedName>
        <fullName evidence="1">KilA-N domain-containing protein</fullName>
    </recommendedName>
</protein>
<dbReference type="InterPro" id="IPR018004">
    <property type="entry name" value="KilA/APSES_HTH"/>
</dbReference>
<dbReference type="InterPro" id="IPR017880">
    <property type="entry name" value="KilA_N"/>
</dbReference>